<keyword evidence="2" id="KW-1185">Reference proteome</keyword>
<protein>
    <submittedName>
        <fullName evidence="1">Uncharacterized protein</fullName>
    </submittedName>
</protein>
<evidence type="ECO:0000313" key="2">
    <source>
        <dbReference type="Proteomes" id="UP001589646"/>
    </source>
</evidence>
<sequence>MSPVSSTGALLLRAVREVMVAAASGRSRSAMAWSRGETLCGGQAQAAFASGIDGGSGQRVFAGVLGGCGQDQQGDLVQI</sequence>
<dbReference type="EMBL" id="JBHMCE010000001">
    <property type="protein sequence ID" value="MFB9525732.1"/>
    <property type="molecule type" value="Genomic_DNA"/>
</dbReference>
<reference evidence="1 2" key="1">
    <citation type="submission" date="2024-09" db="EMBL/GenBank/DDBJ databases">
        <authorList>
            <person name="Sun Q."/>
            <person name="Mori K."/>
        </authorList>
    </citation>
    <scope>NUCLEOTIDE SEQUENCE [LARGE SCALE GENOMIC DNA]</scope>
    <source>
        <strain evidence="1 2">JCM 3323</strain>
    </source>
</reference>
<gene>
    <name evidence="1" type="ORF">ACFFRN_03775</name>
</gene>
<organism evidence="1 2">
    <name type="scientific">Nonomuraea roseola</name>
    <dbReference type="NCBI Taxonomy" id="46179"/>
    <lineage>
        <taxon>Bacteria</taxon>
        <taxon>Bacillati</taxon>
        <taxon>Actinomycetota</taxon>
        <taxon>Actinomycetes</taxon>
        <taxon>Streptosporangiales</taxon>
        <taxon>Streptosporangiaceae</taxon>
        <taxon>Nonomuraea</taxon>
    </lineage>
</organism>
<dbReference type="Proteomes" id="UP001589646">
    <property type="component" value="Unassembled WGS sequence"/>
</dbReference>
<accession>A0ABV5PR91</accession>
<evidence type="ECO:0000313" key="1">
    <source>
        <dbReference type="EMBL" id="MFB9525732.1"/>
    </source>
</evidence>
<proteinExistence type="predicted"/>
<dbReference type="RefSeq" id="WP_346131502.1">
    <property type="nucleotide sequence ID" value="NZ_BAAAXC010000015.1"/>
</dbReference>
<comment type="caution">
    <text evidence="1">The sequence shown here is derived from an EMBL/GenBank/DDBJ whole genome shotgun (WGS) entry which is preliminary data.</text>
</comment>
<name>A0ABV5PR91_9ACTN</name>